<name>N6UD44_DENPD</name>
<dbReference type="AlphaFoldDB" id="N6UD44"/>
<dbReference type="FunFam" id="3.20.180.20:FF:000002">
    <property type="entry name" value="Cytoplasmic dynein heavy chain 1"/>
    <property type="match status" value="1"/>
</dbReference>
<dbReference type="PANTHER" id="PTHR45703">
    <property type="entry name" value="DYNEIN HEAVY CHAIN"/>
    <property type="match status" value="1"/>
</dbReference>
<accession>N6UD44</accession>
<dbReference type="InterPro" id="IPR013602">
    <property type="entry name" value="Dynein_heavy_linker"/>
</dbReference>
<feature type="non-terminal residue" evidence="1">
    <location>
        <position position="1"/>
    </location>
</feature>
<dbReference type="EMBL" id="KB740861">
    <property type="protein sequence ID" value="ENN78556.1"/>
    <property type="molecule type" value="Genomic_DNA"/>
</dbReference>
<organism evidence="1">
    <name type="scientific">Dendroctonus ponderosae</name>
    <name type="common">Mountain pine beetle</name>
    <dbReference type="NCBI Taxonomy" id="77166"/>
    <lineage>
        <taxon>Eukaryota</taxon>
        <taxon>Metazoa</taxon>
        <taxon>Ecdysozoa</taxon>
        <taxon>Arthropoda</taxon>
        <taxon>Hexapoda</taxon>
        <taxon>Insecta</taxon>
        <taxon>Pterygota</taxon>
        <taxon>Neoptera</taxon>
        <taxon>Endopterygota</taxon>
        <taxon>Coleoptera</taxon>
        <taxon>Polyphaga</taxon>
        <taxon>Cucujiformia</taxon>
        <taxon>Curculionidae</taxon>
        <taxon>Scolytinae</taxon>
        <taxon>Dendroctonus</taxon>
    </lineage>
</organism>
<dbReference type="OrthoDB" id="6748594at2759"/>
<protein>
    <submittedName>
        <fullName evidence="1">Uncharacterized protein</fullName>
    </submittedName>
</protein>
<dbReference type="GO" id="GO:0030286">
    <property type="term" value="C:dynein complex"/>
    <property type="evidence" value="ECO:0007669"/>
    <property type="project" value="InterPro"/>
</dbReference>
<dbReference type="GO" id="GO:0051959">
    <property type="term" value="F:dynein light intermediate chain binding"/>
    <property type="evidence" value="ECO:0007669"/>
    <property type="project" value="InterPro"/>
</dbReference>
<dbReference type="GO" id="GO:0007018">
    <property type="term" value="P:microtubule-based movement"/>
    <property type="evidence" value="ECO:0007669"/>
    <property type="project" value="InterPro"/>
</dbReference>
<dbReference type="Pfam" id="PF08385">
    <property type="entry name" value="DHC_N1"/>
    <property type="match status" value="1"/>
</dbReference>
<proteinExistence type="predicted"/>
<dbReference type="InterPro" id="IPR013594">
    <property type="entry name" value="Dynein_heavy_tail"/>
</dbReference>
<dbReference type="Gene3D" id="3.20.180.20">
    <property type="entry name" value="Dynein heavy chain, N-terminal domain 2"/>
    <property type="match status" value="1"/>
</dbReference>
<evidence type="ECO:0000313" key="1">
    <source>
        <dbReference type="EMBL" id="ENN78556.1"/>
    </source>
</evidence>
<dbReference type="GO" id="GO:0045505">
    <property type="term" value="F:dynein intermediate chain binding"/>
    <property type="evidence" value="ECO:0007669"/>
    <property type="project" value="InterPro"/>
</dbReference>
<gene>
    <name evidence="1" type="ORF">YQE_04973</name>
</gene>
<reference evidence="1" key="1">
    <citation type="journal article" date="2013" name="Genome Biol.">
        <title>Draft genome of the mountain pine beetle, Dendroctonus ponderosae Hopkins, a major forest pest.</title>
        <authorList>
            <person name="Keeling C.I."/>
            <person name="Yuen M.M."/>
            <person name="Liao N.Y."/>
            <person name="Docking T.R."/>
            <person name="Chan S.K."/>
            <person name="Taylor G.A."/>
            <person name="Palmquist D.L."/>
            <person name="Jackman S.D."/>
            <person name="Nguyen A."/>
            <person name="Li M."/>
            <person name="Henderson H."/>
            <person name="Janes J.K."/>
            <person name="Zhao Y."/>
            <person name="Pandoh P."/>
            <person name="Moore R."/>
            <person name="Sperling F.A."/>
            <person name="Huber D.P."/>
            <person name="Birol I."/>
            <person name="Jones S.J."/>
            <person name="Bohlmann J."/>
        </authorList>
    </citation>
    <scope>NUCLEOTIDE SEQUENCE</scope>
</reference>
<dbReference type="InterPro" id="IPR042228">
    <property type="entry name" value="Dynein_linker_3"/>
</dbReference>
<sequence>MKVQGEEQNVEGLEILDHFLQNENELALCGILENRGKLRFSKAVKGEEQNVEGLEILDHFLQNENELALCGILENRGKLRFSKALPDFECEKTVLFSKRSPLKSANEDFLKRLQINTVSGKPTVDLYEFLSNIFTPQLQKVVNIRTAHKQLLRLSTPEEQSDLDADKVFKPFLDVNIFSCDDVTKDLLKARKEFEYLLQPAEERVASKLKKQLMSLIYEFTRYSELINRKVFKNNLLAERQFLLNSLSEYVAKIQSQSNLETSKIVTRQETSDTIKEILFIRQLEGKANEVVFVLDKLLNDLEGFQSIKDFIQGVVNDLKSQHGELFNGWSSDVITAINSNKLSLKETDPVIEFSKDKLMKVNYPSRLITLISEVRQLKAMGYQLPPIIEETSDHAKKFMKFARLLEQAYRKLPQYHRRSYDPIAKTNDAIQRFGALKIGAGIGGGFLGRRKARGKNNNLLTSYHIEIIDKIQDLENVSLIKDFSRWSETIKNIKNVIANVENKGFKNPQSWKREIDVKLCPILEAEYTKNLKSLHLTLEEIRVDLVYRNSPLNFSPDRLILDQMYEQQLKKYLNIPKNFKGVSDNSEQIYEKIIERNEAVLENVSKQKKELFEQLDAVIKHWQSWLQFEPLDEKKLTSWEHWDLHFRASKTFGQEIAKLPSAEERVGCFLIGLSRMRSDLESHNRSYWDQLVYSLKDSIAEDVVKLQNFIDPSTAALTKQPVSLEEIGEKERVGCFLIGLSRMRSDLESHNRSYWDQLVYSLKDSIAEDVVKLQNFIDPSTAALTKQPVSLEEIGESGFNYSSITEAHQEDIAPALKYVKGEDFSEKHWSDVFAILKIQPFLFLSDDDLLEIIGQSSKEQVIQSHLKKLFAGVYSVQLDATSANIVAMCSLQGEVVKLENAVTIQRPVEEWLGELVKEMQRTLKELLVICQKENQADPLKFPSQILCLSDNISFTQKCEQAISSMTLPALLAKYK</sequence>
<dbReference type="OMA" id="SITIYIR"/>
<feature type="non-terminal residue" evidence="1">
    <location>
        <position position="976"/>
    </location>
</feature>
<dbReference type="HOGENOM" id="CLU_304547_0_0_1"/>
<dbReference type="PANTHER" id="PTHR45703:SF22">
    <property type="entry name" value="DYNEIN CYTOPLASMIC 2 HEAVY CHAIN 1"/>
    <property type="match status" value="1"/>
</dbReference>
<dbReference type="Pfam" id="PF08393">
    <property type="entry name" value="DHC_N2"/>
    <property type="match status" value="1"/>
</dbReference>
<dbReference type="InterPro" id="IPR026983">
    <property type="entry name" value="DHC"/>
</dbReference>